<dbReference type="Pfam" id="PF02737">
    <property type="entry name" value="3HCDH_N"/>
    <property type="match status" value="1"/>
</dbReference>
<dbReference type="SUPFAM" id="SSF51735">
    <property type="entry name" value="NAD(P)-binding Rossmann-fold domains"/>
    <property type="match status" value="1"/>
</dbReference>
<comment type="similarity">
    <text evidence="2">Belongs to the 3-hydroxyacyl-CoA dehydrogenase family.</text>
</comment>
<dbReference type="Proteomes" id="UP000183407">
    <property type="component" value="Unassembled WGS sequence"/>
</dbReference>
<evidence type="ECO:0000259" key="5">
    <source>
        <dbReference type="Pfam" id="PF02737"/>
    </source>
</evidence>
<evidence type="ECO:0000259" key="4">
    <source>
        <dbReference type="Pfam" id="PF00725"/>
    </source>
</evidence>
<comment type="pathway">
    <text evidence="1">Lipid metabolism; butanoate metabolism.</text>
</comment>
<protein>
    <submittedName>
        <fullName evidence="6">3-hydroxyacyl-CoA dehydrogenase</fullName>
    </submittedName>
</protein>
<dbReference type="InterPro" id="IPR008927">
    <property type="entry name" value="6-PGluconate_DH-like_C_sf"/>
</dbReference>
<evidence type="ECO:0000256" key="1">
    <source>
        <dbReference type="ARBA" id="ARBA00005086"/>
    </source>
</evidence>
<dbReference type="Pfam" id="PF00725">
    <property type="entry name" value="3HCDH"/>
    <property type="match status" value="1"/>
</dbReference>
<dbReference type="SUPFAM" id="SSF48179">
    <property type="entry name" value="6-phosphogluconate dehydrogenase C-terminal domain-like"/>
    <property type="match status" value="2"/>
</dbReference>
<reference evidence="7" key="1">
    <citation type="submission" date="2016-10" db="EMBL/GenBank/DDBJ databases">
        <authorList>
            <person name="Varghese N."/>
        </authorList>
    </citation>
    <scope>NUCLEOTIDE SEQUENCE [LARGE SCALE GENOMIC DNA]</scope>
    <source>
        <strain evidence="7">DSM 44719</strain>
    </source>
</reference>
<dbReference type="InterPro" id="IPR006176">
    <property type="entry name" value="3-OHacyl-CoA_DH_NAD-bd"/>
</dbReference>
<dbReference type="GO" id="GO:0004300">
    <property type="term" value="F:enoyl-CoA hydratase activity"/>
    <property type="evidence" value="ECO:0007669"/>
    <property type="project" value="TreeGrafter"/>
</dbReference>
<evidence type="ECO:0000256" key="3">
    <source>
        <dbReference type="ARBA" id="ARBA00023002"/>
    </source>
</evidence>
<dbReference type="GO" id="GO:0016509">
    <property type="term" value="F:long-chain (3S)-3-hydroxyacyl-CoA dehydrogenase (NAD+) activity"/>
    <property type="evidence" value="ECO:0007669"/>
    <property type="project" value="TreeGrafter"/>
</dbReference>
<gene>
    <name evidence="6" type="ORF">SAMN04490220_1516</name>
</gene>
<dbReference type="AlphaFoldDB" id="A0A1H4S559"/>
<dbReference type="GO" id="GO:0006635">
    <property type="term" value="P:fatty acid beta-oxidation"/>
    <property type="evidence" value="ECO:0007669"/>
    <property type="project" value="TreeGrafter"/>
</dbReference>
<dbReference type="OrthoDB" id="4438718at2"/>
<dbReference type="FunFam" id="3.40.50.720:FF:000009">
    <property type="entry name" value="Fatty oxidation complex, alpha subunit"/>
    <property type="match status" value="1"/>
</dbReference>
<evidence type="ECO:0000256" key="2">
    <source>
        <dbReference type="ARBA" id="ARBA00009463"/>
    </source>
</evidence>
<dbReference type="Gene3D" id="1.10.1040.50">
    <property type="match status" value="1"/>
</dbReference>
<dbReference type="PANTHER" id="PTHR43612">
    <property type="entry name" value="TRIFUNCTIONAL ENZYME SUBUNIT ALPHA"/>
    <property type="match status" value="1"/>
</dbReference>
<dbReference type="InterPro" id="IPR036291">
    <property type="entry name" value="NAD(P)-bd_dom_sf"/>
</dbReference>
<dbReference type="InterPro" id="IPR006108">
    <property type="entry name" value="3HC_DH_C"/>
</dbReference>
<name>A0A1H4S559_RHOJO</name>
<organism evidence="6 7">
    <name type="scientific">Rhodococcus jostii</name>
    <dbReference type="NCBI Taxonomy" id="132919"/>
    <lineage>
        <taxon>Bacteria</taxon>
        <taxon>Bacillati</taxon>
        <taxon>Actinomycetota</taxon>
        <taxon>Actinomycetes</taxon>
        <taxon>Mycobacteriales</taxon>
        <taxon>Nocardiaceae</taxon>
        <taxon>Rhodococcus</taxon>
    </lineage>
</organism>
<feature type="domain" description="3-hydroxyacyl-CoA dehydrogenase C-terminal" evidence="4">
    <location>
        <begin position="193"/>
        <end position="293"/>
    </location>
</feature>
<dbReference type="EMBL" id="FNTL01000004">
    <property type="protein sequence ID" value="SEC39177.1"/>
    <property type="molecule type" value="Genomic_DNA"/>
</dbReference>
<sequence>MTEASATLAGTTIGVVGTGMMGAAIAYTCARAGADVVVVARTPEGARRGRSYADRREERARQAGITNTAMSRALLDRITTTERPADLAPAALVIEAVPENVAVKQQVLRTIEAATEPCTVVASTTSTLPITTLSSTLARPESFVGMHFFSPVDRMMLVETIVGSRTSEATVAASLTYARLLGKRPIVVRDSRGFFTSRVMERYFDEALAAVGEGIDPGIIERAATAAGYPVPPLQLLDEITLTLNRAVQRENRIAVEVAGGTWRGQNAGSVRDRMIDECDRGGRSVGRGFYDYGTDGARLGLWPGLRDVFGPGQRIPIDDMRDRLLFVEVVEALRCLDEGVVGSEADADTGSVLGIGFPAHTGGVISFRRLYPGGAQGFTARAHELAARYGHRFFPPEQSP</sequence>
<accession>A0A1H4S559</accession>
<dbReference type="PANTHER" id="PTHR43612:SF3">
    <property type="entry name" value="TRIFUNCTIONAL ENZYME SUBUNIT ALPHA, MITOCHONDRIAL"/>
    <property type="match status" value="1"/>
</dbReference>
<proteinExistence type="inferred from homology"/>
<feature type="domain" description="3-hydroxyacyl-CoA dehydrogenase NAD binding" evidence="5">
    <location>
        <begin position="12"/>
        <end position="190"/>
    </location>
</feature>
<dbReference type="RefSeq" id="WP_073365067.1">
    <property type="nucleotide sequence ID" value="NZ_FNTL01000004.1"/>
</dbReference>
<evidence type="ECO:0000313" key="6">
    <source>
        <dbReference type="EMBL" id="SEC39177.1"/>
    </source>
</evidence>
<dbReference type="InterPro" id="IPR050136">
    <property type="entry name" value="FA_oxidation_alpha_subunit"/>
</dbReference>
<dbReference type="GO" id="GO:0070403">
    <property type="term" value="F:NAD+ binding"/>
    <property type="evidence" value="ECO:0007669"/>
    <property type="project" value="InterPro"/>
</dbReference>
<evidence type="ECO:0000313" key="7">
    <source>
        <dbReference type="Proteomes" id="UP000183407"/>
    </source>
</evidence>
<keyword evidence="3" id="KW-0560">Oxidoreductase</keyword>
<dbReference type="Gene3D" id="3.40.50.720">
    <property type="entry name" value="NAD(P)-binding Rossmann-like Domain"/>
    <property type="match status" value="1"/>
</dbReference>